<dbReference type="SMART" id="SM00419">
    <property type="entry name" value="HTH_CRP"/>
    <property type="match status" value="1"/>
</dbReference>
<dbReference type="SMART" id="SM00100">
    <property type="entry name" value="cNMP"/>
    <property type="match status" value="1"/>
</dbReference>
<reference evidence="6 7" key="2">
    <citation type="journal article" date="2011" name="J. Bacteriol.">
        <title>Genome Sequence of Kosmotoga olearia Strain TBF 19.5.1, a Thermophilic Bacterium with a Wide Growth Temperature Range, Isolated from the Troll B Oil Platform in the North Sea.</title>
        <authorList>
            <person name="Swithers K.S."/>
            <person name="Dipippo J.L."/>
            <person name="Bruce D.C."/>
            <person name="Detter C."/>
            <person name="Tapia R."/>
            <person name="Han S."/>
            <person name="Goodwin L.A."/>
            <person name="Han J."/>
            <person name="Woyke T."/>
            <person name="Pitluck S."/>
            <person name="Pennacchio L."/>
            <person name="Nolan M."/>
            <person name="Mikhailova N."/>
            <person name="Land M.L."/>
            <person name="Nesbo C.L."/>
            <person name="Gogarten J.P."/>
            <person name="Noll K.M."/>
        </authorList>
    </citation>
    <scope>NUCLEOTIDE SEQUENCE [LARGE SCALE GENOMIC DNA]</scope>
    <source>
        <strain evidence="7">ATCC BAA-1733 / DSM 21960 / TBF 19.5.1</strain>
    </source>
</reference>
<dbReference type="OrthoDB" id="9798104at2"/>
<evidence type="ECO:0000256" key="3">
    <source>
        <dbReference type="ARBA" id="ARBA00023163"/>
    </source>
</evidence>
<dbReference type="PROSITE" id="PS51063">
    <property type="entry name" value="HTH_CRP_2"/>
    <property type="match status" value="1"/>
</dbReference>
<dbReference type="InterPro" id="IPR036390">
    <property type="entry name" value="WH_DNA-bd_sf"/>
</dbReference>
<dbReference type="Pfam" id="PF00027">
    <property type="entry name" value="cNMP_binding"/>
    <property type="match status" value="1"/>
</dbReference>
<dbReference type="CDD" id="cd00038">
    <property type="entry name" value="CAP_ED"/>
    <property type="match status" value="1"/>
</dbReference>
<sequence>MELRNIRTFDKLNEAEIKYIEKNARVVKVNENKILYSPDEVCEQVSVILKGKLRVSKLFPSGKEQILKYLQEGDTFGETLVFLKVQYPAYIIADTTAKILEIPEKVIFKLFDNKTFLVSYLESVSKKMLNLSNIIEMLSLKSIKQRVAKYLIDLYYSQGSSVINLKKTKKQIAQDIGSVREVVSRAFGDLEKAGMIKLLDKNRVKITDLKKLEEIILKS</sequence>
<keyword evidence="7" id="KW-1185">Reference proteome</keyword>
<evidence type="ECO:0000259" key="4">
    <source>
        <dbReference type="PROSITE" id="PS50042"/>
    </source>
</evidence>
<dbReference type="PANTHER" id="PTHR24567:SF26">
    <property type="entry name" value="REGULATORY PROTEIN YEIL"/>
    <property type="match status" value="1"/>
</dbReference>
<dbReference type="CDD" id="cd00092">
    <property type="entry name" value="HTH_CRP"/>
    <property type="match status" value="1"/>
</dbReference>
<proteinExistence type="predicted"/>
<dbReference type="InterPro" id="IPR012318">
    <property type="entry name" value="HTH_CRP"/>
</dbReference>
<reference evidence="6 7" key="1">
    <citation type="submission" date="2009-06" db="EMBL/GenBank/DDBJ databases">
        <title>Complete sequence of Thermotogales bacterium TBF 19.5.1.</title>
        <authorList>
            <consortium name="US DOE Joint Genome Institute"/>
            <person name="Lucas S."/>
            <person name="Copeland A."/>
            <person name="Lapidus A."/>
            <person name="Glavina del Rio T."/>
            <person name="Tice H."/>
            <person name="Bruce D."/>
            <person name="Goodwin L."/>
            <person name="Pitluck S."/>
            <person name="Chertkov O."/>
            <person name="Brettin T."/>
            <person name="Detter J.C."/>
            <person name="Han C."/>
            <person name="Schmutz J."/>
            <person name="Larimer F."/>
            <person name="Land M."/>
            <person name="Hauser L."/>
            <person name="Kyrpides N."/>
            <person name="Ovchinnikova G."/>
            <person name="Noll K."/>
        </authorList>
    </citation>
    <scope>NUCLEOTIDE SEQUENCE [LARGE SCALE GENOMIC DNA]</scope>
    <source>
        <strain evidence="7">ATCC BAA-1733 / DSM 21960 / TBF 19.5.1</strain>
    </source>
</reference>
<organism evidence="6 7">
    <name type="scientific">Kosmotoga olearia (strain ATCC BAA-1733 / DSM 21960 / TBF 19.5.1)</name>
    <dbReference type="NCBI Taxonomy" id="521045"/>
    <lineage>
        <taxon>Bacteria</taxon>
        <taxon>Thermotogati</taxon>
        <taxon>Thermotogota</taxon>
        <taxon>Thermotogae</taxon>
        <taxon>Kosmotogales</taxon>
        <taxon>Kosmotogaceae</taxon>
        <taxon>Kosmotoga</taxon>
    </lineage>
</organism>
<dbReference type="InterPro" id="IPR050397">
    <property type="entry name" value="Env_Response_Regulators"/>
</dbReference>
<protein>
    <submittedName>
        <fullName evidence="6">Transcriptional regulator, Crp/Fnr family</fullName>
    </submittedName>
</protein>
<dbReference type="InterPro" id="IPR014710">
    <property type="entry name" value="RmlC-like_jellyroll"/>
</dbReference>
<dbReference type="Gene3D" id="2.60.120.10">
    <property type="entry name" value="Jelly Rolls"/>
    <property type="match status" value="1"/>
</dbReference>
<feature type="domain" description="Cyclic nucleotide-binding" evidence="4">
    <location>
        <begin position="8"/>
        <end position="111"/>
    </location>
</feature>
<dbReference type="Proteomes" id="UP000002382">
    <property type="component" value="Chromosome"/>
</dbReference>
<dbReference type="GO" id="GO:0003677">
    <property type="term" value="F:DNA binding"/>
    <property type="evidence" value="ECO:0007669"/>
    <property type="project" value="UniProtKB-KW"/>
</dbReference>
<dbReference type="InterPro" id="IPR018490">
    <property type="entry name" value="cNMP-bd_dom_sf"/>
</dbReference>
<evidence type="ECO:0000256" key="1">
    <source>
        <dbReference type="ARBA" id="ARBA00023015"/>
    </source>
</evidence>
<dbReference type="Pfam" id="PF13545">
    <property type="entry name" value="HTH_Crp_2"/>
    <property type="match status" value="1"/>
</dbReference>
<name>C5CIJ5_KOSOT</name>
<evidence type="ECO:0000256" key="2">
    <source>
        <dbReference type="ARBA" id="ARBA00023125"/>
    </source>
</evidence>
<accession>C5CIJ5</accession>
<evidence type="ECO:0000313" key="7">
    <source>
        <dbReference type="Proteomes" id="UP000002382"/>
    </source>
</evidence>
<keyword evidence="3" id="KW-0804">Transcription</keyword>
<dbReference type="eggNOG" id="COG0664">
    <property type="taxonomic scope" value="Bacteria"/>
</dbReference>
<dbReference type="GO" id="GO:0003700">
    <property type="term" value="F:DNA-binding transcription factor activity"/>
    <property type="evidence" value="ECO:0007669"/>
    <property type="project" value="TreeGrafter"/>
</dbReference>
<dbReference type="STRING" id="521045.Kole_1157"/>
<dbReference type="RefSeq" id="WP_015868515.1">
    <property type="nucleotide sequence ID" value="NC_012785.1"/>
</dbReference>
<dbReference type="GO" id="GO:0005829">
    <property type="term" value="C:cytosol"/>
    <property type="evidence" value="ECO:0007669"/>
    <property type="project" value="TreeGrafter"/>
</dbReference>
<dbReference type="KEGG" id="kol:Kole_1157"/>
<dbReference type="PANTHER" id="PTHR24567">
    <property type="entry name" value="CRP FAMILY TRANSCRIPTIONAL REGULATORY PROTEIN"/>
    <property type="match status" value="1"/>
</dbReference>
<dbReference type="PROSITE" id="PS50042">
    <property type="entry name" value="CNMP_BINDING_3"/>
    <property type="match status" value="1"/>
</dbReference>
<keyword evidence="1" id="KW-0805">Transcription regulation</keyword>
<gene>
    <name evidence="6" type="ordered locus">Kole_1157</name>
</gene>
<keyword evidence="2" id="KW-0238">DNA-binding</keyword>
<feature type="domain" description="HTH crp-type" evidence="5">
    <location>
        <begin position="141"/>
        <end position="210"/>
    </location>
</feature>
<dbReference type="SUPFAM" id="SSF51206">
    <property type="entry name" value="cAMP-binding domain-like"/>
    <property type="match status" value="1"/>
</dbReference>
<dbReference type="EMBL" id="CP001634">
    <property type="protein sequence ID" value="ACR79858.1"/>
    <property type="molecule type" value="Genomic_DNA"/>
</dbReference>
<dbReference type="SUPFAM" id="SSF46785">
    <property type="entry name" value="Winged helix' DNA-binding domain"/>
    <property type="match status" value="1"/>
</dbReference>
<dbReference type="HOGENOM" id="CLU_075053_4_1_0"/>
<dbReference type="InterPro" id="IPR000595">
    <property type="entry name" value="cNMP-bd_dom"/>
</dbReference>
<evidence type="ECO:0000259" key="5">
    <source>
        <dbReference type="PROSITE" id="PS51063"/>
    </source>
</evidence>
<dbReference type="AlphaFoldDB" id="C5CIJ5"/>
<evidence type="ECO:0000313" key="6">
    <source>
        <dbReference type="EMBL" id="ACR79858.1"/>
    </source>
</evidence>